<reference evidence="3" key="1">
    <citation type="journal article" date="2017" name="Nat. Commun.">
        <title>The North American bullfrog draft genome provides insight into hormonal regulation of long noncoding RNA.</title>
        <authorList>
            <person name="Hammond S.A."/>
            <person name="Warren R.L."/>
            <person name="Vandervalk B.P."/>
            <person name="Kucuk E."/>
            <person name="Khan H."/>
            <person name="Gibb E.A."/>
            <person name="Pandoh P."/>
            <person name="Kirk H."/>
            <person name="Zhao Y."/>
            <person name="Jones M."/>
            <person name="Mungall A.J."/>
            <person name="Coope R."/>
            <person name="Pleasance S."/>
            <person name="Moore R.A."/>
            <person name="Holt R.A."/>
            <person name="Round J.M."/>
            <person name="Ohora S."/>
            <person name="Walle B.V."/>
            <person name="Veldhoen N."/>
            <person name="Helbing C.C."/>
            <person name="Birol I."/>
        </authorList>
    </citation>
    <scope>NUCLEOTIDE SEQUENCE [LARGE SCALE GENOMIC DNA]</scope>
</reference>
<sequence length="56" mass="6170">MNKTKKKPHKKQIYIRLGGCSFSLMLHLSPAGSAVRTERSNSPDCSVLPSALSREL</sequence>
<protein>
    <submittedName>
        <fullName evidence="2">Uncharacterized protein</fullName>
    </submittedName>
</protein>
<evidence type="ECO:0000313" key="3">
    <source>
        <dbReference type="Proteomes" id="UP000228934"/>
    </source>
</evidence>
<organism evidence="2 3">
    <name type="scientific">Aquarana catesbeiana</name>
    <name type="common">American bullfrog</name>
    <name type="synonym">Rana catesbeiana</name>
    <dbReference type="NCBI Taxonomy" id="8400"/>
    <lineage>
        <taxon>Eukaryota</taxon>
        <taxon>Metazoa</taxon>
        <taxon>Chordata</taxon>
        <taxon>Craniata</taxon>
        <taxon>Vertebrata</taxon>
        <taxon>Euteleostomi</taxon>
        <taxon>Amphibia</taxon>
        <taxon>Batrachia</taxon>
        <taxon>Anura</taxon>
        <taxon>Neobatrachia</taxon>
        <taxon>Ranoidea</taxon>
        <taxon>Ranidae</taxon>
        <taxon>Aquarana</taxon>
    </lineage>
</organism>
<name>A0A2G9SHH7_AQUCT</name>
<keyword evidence="3" id="KW-1185">Reference proteome</keyword>
<proteinExistence type="predicted"/>
<evidence type="ECO:0000313" key="2">
    <source>
        <dbReference type="EMBL" id="PIO39616.1"/>
    </source>
</evidence>
<gene>
    <name evidence="2" type="ORF">AB205_0014050</name>
</gene>
<dbReference type="AlphaFoldDB" id="A0A2G9SHH7"/>
<feature type="region of interest" description="Disordered" evidence="1">
    <location>
        <begin position="33"/>
        <end position="56"/>
    </location>
</feature>
<dbReference type="EMBL" id="KV924787">
    <property type="protein sequence ID" value="PIO39616.1"/>
    <property type="molecule type" value="Genomic_DNA"/>
</dbReference>
<accession>A0A2G9SHH7</accession>
<dbReference type="Proteomes" id="UP000228934">
    <property type="component" value="Unassembled WGS sequence"/>
</dbReference>
<evidence type="ECO:0000256" key="1">
    <source>
        <dbReference type="SAM" id="MobiDB-lite"/>
    </source>
</evidence>